<dbReference type="InterPro" id="IPR019546">
    <property type="entry name" value="TAT_signal_bac_arc"/>
</dbReference>
<sequence length="398" mass="43751">MCGPQVYEAMARAWSRRDFLKMLGGAMAAAVLPSSGPTVWPWLSVEIQGAREGDLVSFTLTVRNLTEETISDLYVAGHVPRNADFIAATATPARAWFRGFEAEGGDLQSAVWLAEEIPPKGTLGPFRYQVAPHPAATLVSAHGFVSWRKPAYGEAASAPVGVMVRTAVRVFQRKVDLTYVQSPNFPIWPGAPRLQIENVFNHAQHGFYANRWHIYEHHGTHMDAPVHFGKNALTIERLPAEVLVAPAAVIDIRDRARRNPDAQLTPDDIRAWERRYGRLPDGAVVFMWSGWGARVGNEAAYRNMDAQGVMHFPGFHPDTAEFLLKERNIVGIGVDTLSLDYGASTDFKTHYTILPANKWGLENVANLGRIPPAGAMVFVGALRIEGASGGPVRLIAVW</sequence>
<dbReference type="PANTHER" id="PTHR31118:SF12">
    <property type="entry name" value="CYCLASE-LIKE PROTEIN 2"/>
    <property type="match status" value="1"/>
</dbReference>
<dbReference type="PANTHER" id="PTHR31118">
    <property type="entry name" value="CYCLASE-LIKE PROTEIN 2"/>
    <property type="match status" value="1"/>
</dbReference>
<organism evidence="1 2">
    <name type="scientific">Thermoflexus hugenholtzii JAD2</name>
    <dbReference type="NCBI Taxonomy" id="877466"/>
    <lineage>
        <taxon>Bacteria</taxon>
        <taxon>Bacillati</taxon>
        <taxon>Chloroflexota</taxon>
        <taxon>Thermoflexia</taxon>
        <taxon>Thermoflexales</taxon>
        <taxon>Thermoflexaceae</taxon>
        <taxon>Thermoflexus</taxon>
    </lineage>
</organism>
<dbReference type="PROSITE" id="PS51318">
    <property type="entry name" value="TAT"/>
    <property type="match status" value="1"/>
</dbReference>
<protein>
    <submittedName>
        <fullName evidence="1">Tat (Twin-arginine translocation) pathway signal sequence</fullName>
    </submittedName>
</protein>
<dbReference type="InterPro" id="IPR006311">
    <property type="entry name" value="TAT_signal"/>
</dbReference>
<proteinExistence type="predicted"/>
<accession>A0A212R9B2</accession>
<dbReference type="RefSeq" id="WP_088571698.1">
    <property type="nucleotide sequence ID" value="NZ_FYEK01000037.1"/>
</dbReference>
<dbReference type="NCBIfam" id="TIGR01409">
    <property type="entry name" value="TAT_signal_seq"/>
    <property type="match status" value="1"/>
</dbReference>
<evidence type="ECO:0000313" key="1">
    <source>
        <dbReference type="EMBL" id="SNB68791.1"/>
    </source>
</evidence>
<dbReference type="OrthoDB" id="9796085at2"/>
<dbReference type="GO" id="GO:0019441">
    <property type="term" value="P:L-tryptophan catabolic process to kynurenine"/>
    <property type="evidence" value="ECO:0007669"/>
    <property type="project" value="InterPro"/>
</dbReference>
<dbReference type="GO" id="GO:0004061">
    <property type="term" value="F:arylformamidase activity"/>
    <property type="evidence" value="ECO:0007669"/>
    <property type="project" value="InterPro"/>
</dbReference>
<dbReference type="Pfam" id="PF04199">
    <property type="entry name" value="Cyclase"/>
    <property type="match status" value="1"/>
</dbReference>
<dbReference type="SUPFAM" id="SSF102198">
    <property type="entry name" value="Putative cyclase"/>
    <property type="match status" value="1"/>
</dbReference>
<evidence type="ECO:0000313" key="2">
    <source>
        <dbReference type="Proteomes" id="UP000197025"/>
    </source>
</evidence>
<dbReference type="InParanoid" id="A0A212R9B2"/>
<dbReference type="InterPro" id="IPR007325">
    <property type="entry name" value="KFase/CYL"/>
</dbReference>
<name>A0A212R9B2_9CHLR</name>
<dbReference type="InterPro" id="IPR037175">
    <property type="entry name" value="KFase_sf"/>
</dbReference>
<dbReference type="Gene3D" id="3.50.30.50">
    <property type="entry name" value="Putative cyclase"/>
    <property type="match status" value="1"/>
</dbReference>
<dbReference type="EMBL" id="FYEK01000037">
    <property type="protein sequence ID" value="SNB68791.1"/>
    <property type="molecule type" value="Genomic_DNA"/>
</dbReference>
<gene>
    <name evidence="1" type="ORF">SAMN02746019_00014390</name>
</gene>
<dbReference type="Proteomes" id="UP000197025">
    <property type="component" value="Unassembled WGS sequence"/>
</dbReference>
<reference evidence="2" key="1">
    <citation type="submission" date="2017-06" db="EMBL/GenBank/DDBJ databases">
        <authorList>
            <person name="Varghese N."/>
            <person name="Submissions S."/>
        </authorList>
    </citation>
    <scope>NUCLEOTIDE SEQUENCE [LARGE SCALE GENOMIC DNA]</scope>
    <source>
        <strain evidence="2">JAD2</strain>
    </source>
</reference>
<dbReference type="AlphaFoldDB" id="A0A212R9B2"/>
<keyword evidence="2" id="KW-1185">Reference proteome</keyword>